<proteinExistence type="predicted"/>
<comment type="caution">
    <text evidence="1">The sequence shown here is derived from an EMBL/GenBank/DDBJ whole genome shotgun (WGS) entry which is preliminary data.</text>
</comment>
<protein>
    <submittedName>
        <fullName evidence="1">Uncharacterized protein</fullName>
    </submittedName>
</protein>
<accession>J9FZK9</accession>
<name>J9FZK9_9ZZZZ</name>
<dbReference type="AlphaFoldDB" id="J9FZK9"/>
<evidence type="ECO:0000313" key="1">
    <source>
        <dbReference type="EMBL" id="EJX00422.1"/>
    </source>
</evidence>
<sequence length="89" mass="9658">MGTHLLIQQKTEVPTKVIMSVTGTTYKPDDPEFESKCRGIKAKGDFTFDGGDIQISATGKKSKAISIDGVFHYISGTRNCEVSTPQGDF</sequence>
<organism evidence="1">
    <name type="scientific">gut metagenome</name>
    <dbReference type="NCBI Taxonomy" id="749906"/>
    <lineage>
        <taxon>unclassified sequences</taxon>
        <taxon>metagenomes</taxon>
        <taxon>organismal metagenomes</taxon>
    </lineage>
</organism>
<reference evidence="1" key="1">
    <citation type="journal article" date="2012" name="PLoS ONE">
        <title>Gene sets for utilization of primary and secondary nutrition supplies in the distal gut of endangered iberian lynx.</title>
        <authorList>
            <person name="Alcaide M."/>
            <person name="Messina E."/>
            <person name="Richter M."/>
            <person name="Bargiela R."/>
            <person name="Peplies J."/>
            <person name="Huws S.A."/>
            <person name="Newbold C.J."/>
            <person name="Golyshin P.N."/>
            <person name="Simon M.A."/>
            <person name="Lopez G."/>
            <person name="Yakimov M.M."/>
            <person name="Ferrer M."/>
        </authorList>
    </citation>
    <scope>NUCLEOTIDE SEQUENCE</scope>
</reference>
<gene>
    <name evidence="1" type="ORF">EVA_11473</name>
</gene>
<dbReference type="EMBL" id="AMCI01003384">
    <property type="protein sequence ID" value="EJX00422.1"/>
    <property type="molecule type" value="Genomic_DNA"/>
</dbReference>